<gene>
    <name evidence="1" type="ORF">SCALOS_LOCUS7821</name>
</gene>
<name>A0ACA9N3J4_9GLOM</name>
<proteinExistence type="predicted"/>
<sequence length="66" mass="6928">KLEEISGLSFTESIILGEGSALSSTDSMYMILGSGDISVDTDVEATEHSGTLNTEIFVDVLEDVSA</sequence>
<protein>
    <submittedName>
        <fullName evidence="1">11419_t:CDS:1</fullName>
    </submittedName>
</protein>
<keyword evidence="2" id="KW-1185">Reference proteome</keyword>
<accession>A0ACA9N3J4</accession>
<comment type="caution">
    <text evidence="1">The sequence shown here is derived from an EMBL/GenBank/DDBJ whole genome shotgun (WGS) entry which is preliminary data.</text>
</comment>
<reference evidence="1" key="1">
    <citation type="submission" date="2021-06" db="EMBL/GenBank/DDBJ databases">
        <authorList>
            <person name="Kallberg Y."/>
            <person name="Tangrot J."/>
            <person name="Rosling A."/>
        </authorList>
    </citation>
    <scope>NUCLEOTIDE SEQUENCE</scope>
    <source>
        <strain evidence="1">AU212A</strain>
    </source>
</reference>
<evidence type="ECO:0000313" key="2">
    <source>
        <dbReference type="Proteomes" id="UP000789860"/>
    </source>
</evidence>
<feature type="non-terminal residue" evidence="1">
    <location>
        <position position="1"/>
    </location>
</feature>
<organism evidence="1 2">
    <name type="scientific">Scutellospora calospora</name>
    <dbReference type="NCBI Taxonomy" id="85575"/>
    <lineage>
        <taxon>Eukaryota</taxon>
        <taxon>Fungi</taxon>
        <taxon>Fungi incertae sedis</taxon>
        <taxon>Mucoromycota</taxon>
        <taxon>Glomeromycotina</taxon>
        <taxon>Glomeromycetes</taxon>
        <taxon>Diversisporales</taxon>
        <taxon>Gigasporaceae</taxon>
        <taxon>Scutellospora</taxon>
    </lineage>
</organism>
<evidence type="ECO:0000313" key="1">
    <source>
        <dbReference type="EMBL" id="CAG8626487.1"/>
    </source>
</evidence>
<dbReference type="Proteomes" id="UP000789860">
    <property type="component" value="Unassembled WGS sequence"/>
</dbReference>
<dbReference type="EMBL" id="CAJVPM010018775">
    <property type="protein sequence ID" value="CAG8626487.1"/>
    <property type="molecule type" value="Genomic_DNA"/>
</dbReference>